<dbReference type="GO" id="GO:0004190">
    <property type="term" value="F:aspartic-type endopeptidase activity"/>
    <property type="evidence" value="ECO:0007669"/>
    <property type="project" value="UniProtKB-KW"/>
</dbReference>
<dbReference type="PROSITE" id="PS51767">
    <property type="entry name" value="PEPTIDASE_A1"/>
    <property type="match status" value="1"/>
</dbReference>
<feature type="compositionally biased region" description="Polar residues" evidence="8">
    <location>
        <begin position="491"/>
        <end position="502"/>
    </location>
</feature>
<dbReference type="AlphaFoldDB" id="G0V8K5"/>
<dbReference type="FunFam" id="2.40.70.10:FF:000011">
    <property type="entry name" value="Aspartic protease"/>
    <property type="match status" value="1"/>
</dbReference>
<dbReference type="GeneID" id="96901282"/>
<evidence type="ECO:0000256" key="2">
    <source>
        <dbReference type="ARBA" id="ARBA00022670"/>
    </source>
</evidence>
<dbReference type="InterPro" id="IPR001461">
    <property type="entry name" value="Aspartic_peptidase_A1"/>
</dbReference>
<dbReference type="KEGG" id="ncs:NCAS_0A12460"/>
<comment type="similarity">
    <text evidence="1 7">Belongs to the peptidase A1 family.</text>
</comment>
<dbReference type="Gene3D" id="2.40.70.10">
    <property type="entry name" value="Acid Proteases"/>
    <property type="match status" value="2"/>
</dbReference>
<keyword evidence="3 9" id="KW-0732">Signal</keyword>
<evidence type="ECO:0000256" key="1">
    <source>
        <dbReference type="ARBA" id="ARBA00007447"/>
    </source>
</evidence>
<dbReference type="InterPro" id="IPR033121">
    <property type="entry name" value="PEPTIDASE_A1"/>
</dbReference>
<evidence type="ECO:0000313" key="11">
    <source>
        <dbReference type="EMBL" id="CCC67804.1"/>
    </source>
</evidence>
<dbReference type="STRING" id="1064592.G0V8K5"/>
<dbReference type="PANTHER" id="PTHR47966">
    <property type="entry name" value="BETA-SITE APP-CLEAVING ENZYME, ISOFORM A-RELATED"/>
    <property type="match status" value="1"/>
</dbReference>
<evidence type="ECO:0000256" key="5">
    <source>
        <dbReference type="ARBA" id="ARBA00022801"/>
    </source>
</evidence>
<dbReference type="OMA" id="TSGETWI"/>
<dbReference type="SUPFAM" id="SSF50630">
    <property type="entry name" value="Acid proteases"/>
    <property type="match status" value="1"/>
</dbReference>
<evidence type="ECO:0000259" key="10">
    <source>
        <dbReference type="PROSITE" id="PS51767"/>
    </source>
</evidence>
<organism evidence="11 12">
    <name type="scientific">Naumovozyma castellii</name>
    <name type="common">Yeast</name>
    <name type="synonym">Saccharomyces castellii</name>
    <dbReference type="NCBI Taxonomy" id="27288"/>
    <lineage>
        <taxon>Eukaryota</taxon>
        <taxon>Fungi</taxon>
        <taxon>Dikarya</taxon>
        <taxon>Ascomycota</taxon>
        <taxon>Saccharomycotina</taxon>
        <taxon>Saccharomycetes</taxon>
        <taxon>Saccharomycetales</taxon>
        <taxon>Saccharomycetaceae</taxon>
        <taxon>Naumovozyma</taxon>
    </lineage>
</organism>
<reference key="2">
    <citation type="submission" date="2011-08" db="EMBL/GenBank/DDBJ databases">
        <title>Genome sequence of Naumovozyma castellii.</title>
        <authorList>
            <person name="Gordon J.L."/>
            <person name="Armisen D."/>
            <person name="Proux-Wera E."/>
            <person name="OhEigeartaigh S.S."/>
            <person name="Byrne K.P."/>
            <person name="Wolfe K.H."/>
        </authorList>
    </citation>
    <scope>NUCLEOTIDE SEQUENCE</scope>
    <source>
        <strain>Type strain:CBS 4309</strain>
    </source>
</reference>
<keyword evidence="2 7" id="KW-0645">Protease</keyword>
<dbReference type="MEROPS" id="A01.015"/>
<feature type="region of interest" description="Disordered" evidence="8">
    <location>
        <begin position="23"/>
        <end position="42"/>
    </location>
</feature>
<dbReference type="CDD" id="cd05474">
    <property type="entry name" value="SAP_like"/>
    <property type="match status" value="1"/>
</dbReference>
<dbReference type="EMBL" id="HE576752">
    <property type="protein sequence ID" value="CCC67804.1"/>
    <property type="molecule type" value="Genomic_DNA"/>
</dbReference>
<feature type="signal peptide" evidence="9">
    <location>
        <begin position="1"/>
        <end position="18"/>
    </location>
</feature>
<evidence type="ECO:0000256" key="3">
    <source>
        <dbReference type="ARBA" id="ARBA00022729"/>
    </source>
</evidence>
<feature type="region of interest" description="Disordered" evidence="8">
    <location>
        <begin position="466"/>
        <end position="502"/>
    </location>
</feature>
<keyword evidence="12" id="KW-1185">Reference proteome</keyword>
<feature type="active site" evidence="6">
    <location>
        <position position="80"/>
    </location>
</feature>
<feature type="chain" id="PRO_5003410852" description="Peptidase A1 domain-containing protein" evidence="9">
    <location>
        <begin position="19"/>
        <end position="540"/>
    </location>
</feature>
<evidence type="ECO:0000256" key="6">
    <source>
        <dbReference type="PIRSR" id="PIRSR601461-1"/>
    </source>
</evidence>
<dbReference type="FunCoup" id="G0V8K5">
    <property type="interactions" value="218"/>
</dbReference>
<evidence type="ECO:0000313" key="12">
    <source>
        <dbReference type="Proteomes" id="UP000001640"/>
    </source>
</evidence>
<evidence type="ECO:0000256" key="7">
    <source>
        <dbReference type="RuleBase" id="RU000454"/>
    </source>
</evidence>
<dbReference type="RefSeq" id="XP_003674184.1">
    <property type="nucleotide sequence ID" value="XM_003674136.1"/>
</dbReference>
<dbReference type="Proteomes" id="UP000001640">
    <property type="component" value="Chromosome 1"/>
</dbReference>
<dbReference type="InParanoid" id="G0V8K5"/>
<dbReference type="GO" id="GO:0006508">
    <property type="term" value="P:proteolysis"/>
    <property type="evidence" value="ECO:0007669"/>
    <property type="project" value="UniProtKB-KW"/>
</dbReference>
<dbReference type="InterPro" id="IPR001969">
    <property type="entry name" value="Aspartic_peptidase_AS"/>
</dbReference>
<feature type="domain" description="Peptidase A1" evidence="10">
    <location>
        <begin position="62"/>
        <end position="411"/>
    </location>
</feature>
<dbReference type="InterPro" id="IPR033876">
    <property type="entry name" value="SAP-like"/>
</dbReference>
<dbReference type="PRINTS" id="PR00792">
    <property type="entry name" value="PEPSIN"/>
</dbReference>
<dbReference type="eggNOG" id="KOG1339">
    <property type="taxonomic scope" value="Eukaryota"/>
</dbReference>
<sequence length="540" mass="58078">MLQIGPILLLLSLFGIHALSSPVGTAGKQEPNLRSSKNQYAKRNSGSGHLEIELQHIEQTYYATTLEIGTPPQNLTVLFDSGSSDLWVMDASNPYCESQYTGSQTYNGSSINQASTIDCSSFMTFNKSLSSSFKTKGTSRFYAYYSDKTFADGSWATEKLTMNGVDVSSLQFGLGNCVTTPVSGVLGIGFPRRESVKGYDNAPNEFYPNFPQVLKNQGIIDVVAYSMFLNKLESDTGSILFGAIDTSKYTGDLVTFPMLNIYPDVTDKPATLMVILQGLGAQDNANCKAETFVTSKIPVLLDSGTTLMGAPKEIADMMADFMNATFSEDEGIYIMECPTKETLANTDYIFDFGGVQIKVPLSNFILSAQSEGGPCGFAVLPDDSNTMVLGDIFLSSAYVVFDLDNYQISLAAANLDNNVSLEDSIINIPSDGNIPNAKMATVDPWSTYETFTVTSAIATACTKPISSSSSSSSSLHPSSQLTTTKPDDSHIPSSLATTTADAPEQLSSQVEIVYKTKTETIHSTVVIGVCNAKSYTTLTN</sequence>
<protein>
    <recommendedName>
        <fullName evidence="10">Peptidase A1 domain-containing protein</fullName>
    </recommendedName>
</protein>
<dbReference type="PROSITE" id="PS00141">
    <property type="entry name" value="ASP_PROTEASE"/>
    <property type="match status" value="1"/>
</dbReference>
<keyword evidence="4 7" id="KW-0064">Aspartyl protease</keyword>
<reference evidence="11 12" key="1">
    <citation type="journal article" date="2011" name="Proc. Natl. Acad. Sci. U.S.A.">
        <title>Evolutionary erosion of yeast sex chromosomes by mating-type switching accidents.</title>
        <authorList>
            <person name="Gordon J.L."/>
            <person name="Armisen D."/>
            <person name="Proux-Wera E."/>
            <person name="Oheigeartaigh S.S."/>
            <person name="Byrne K.P."/>
            <person name="Wolfe K.H."/>
        </authorList>
    </citation>
    <scope>NUCLEOTIDE SEQUENCE [LARGE SCALE GENOMIC DNA]</scope>
    <source>
        <strain evidence="12">ATCC 76901 / BCRC 22586 / CBS 4309 / NBRC 1992 / NRRL Y-12630</strain>
    </source>
</reference>
<dbReference type="PANTHER" id="PTHR47966:SF65">
    <property type="entry name" value="ASPARTIC-TYPE ENDOPEPTIDASE"/>
    <property type="match status" value="1"/>
</dbReference>
<dbReference type="InterPro" id="IPR021109">
    <property type="entry name" value="Peptidase_aspartic_dom_sf"/>
</dbReference>
<feature type="active site" evidence="6">
    <location>
        <position position="302"/>
    </location>
</feature>
<dbReference type="Pfam" id="PF00026">
    <property type="entry name" value="Asp"/>
    <property type="match status" value="1"/>
</dbReference>
<keyword evidence="5 7" id="KW-0378">Hydrolase</keyword>
<dbReference type="GO" id="GO:0071944">
    <property type="term" value="C:cell periphery"/>
    <property type="evidence" value="ECO:0007669"/>
    <property type="project" value="UniProtKB-ARBA"/>
</dbReference>
<evidence type="ECO:0000256" key="4">
    <source>
        <dbReference type="ARBA" id="ARBA00022750"/>
    </source>
</evidence>
<feature type="compositionally biased region" description="Low complexity" evidence="8">
    <location>
        <begin position="466"/>
        <end position="479"/>
    </location>
</feature>
<proteinExistence type="inferred from homology"/>
<dbReference type="OrthoDB" id="771136at2759"/>
<gene>
    <name evidence="11" type="primary">NCAS0A12460</name>
    <name evidence="11" type="ordered locus">NCAS_0A12460</name>
</gene>
<dbReference type="HOGENOM" id="CLU_013253_9_1_1"/>
<accession>G0V8K5</accession>
<name>G0V8K5_NAUCA</name>
<evidence type="ECO:0000256" key="8">
    <source>
        <dbReference type="SAM" id="MobiDB-lite"/>
    </source>
</evidence>
<feature type="compositionally biased region" description="Polar residues" evidence="8">
    <location>
        <begin position="32"/>
        <end position="42"/>
    </location>
</feature>
<evidence type="ECO:0000256" key="9">
    <source>
        <dbReference type="SAM" id="SignalP"/>
    </source>
</evidence>